<sequence length="59" mass="6400">MSTLTKLCKDFIKDEEGLTILEYVIGAALIITVFVIAGGGIWGDLKTELDSQIDKVEAL</sequence>
<dbReference type="KEGG" id="vck:PG915_08020"/>
<dbReference type="EMBL" id="CP115920">
    <property type="protein sequence ID" value="XCD14564.1"/>
    <property type="molecule type" value="Genomic_DNA"/>
</dbReference>
<keyword evidence="1" id="KW-1133">Transmembrane helix</keyword>
<protein>
    <submittedName>
        <fullName evidence="2">Flp family type IVb pilin</fullName>
    </submittedName>
</protein>
<accession>A0AAU8BFN8</accession>
<dbReference type="RefSeq" id="WP_353496052.1">
    <property type="nucleotide sequence ID" value="NZ_CP115920.1"/>
</dbReference>
<evidence type="ECO:0000256" key="1">
    <source>
        <dbReference type="SAM" id="Phobius"/>
    </source>
</evidence>
<dbReference type="AlphaFoldDB" id="A0AAU8BFN8"/>
<keyword evidence="1" id="KW-0812">Transmembrane</keyword>
<reference evidence="2" key="1">
    <citation type="submission" date="2023-01" db="EMBL/GenBank/DDBJ databases">
        <title>Vibrio sp. CB1-14 genome sequencing.</title>
        <authorList>
            <person name="Otstavnykh N."/>
            <person name="Isaeva M."/>
            <person name="Meleshko D."/>
        </authorList>
    </citation>
    <scope>NUCLEOTIDE SEQUENCE</scope>
    <source>
        <strain evidence="2">CB1-14</strain>
    </source>
</reference>
<evidence type="ECO:0000313" key="2">
    <source>
        <dbReference type="EMBL" id="XCD14564.1"/>
    </source>
</evidence>
<proteinExistence type="predicted"/>
<gene>
    <name evidence="2" type="ORF">PG915_08020</name>
</gene>
<organism evidence="2">
    <name type="scientific">Vibrio chaetopteri</name>
    <dbReference type="NCBI Taxonomy" id="3016528"/>
    <lineage>
        <taxon>Bacteria</taxon>
        <taxon>Pseudomonadati</taxon>
        <taxon>Pseudomonadota</taxon>
        <taxon>Gammaproteobacteria</taxon>
        <taxon>Vibrionales</taxon>
        <taxon>Vibrionaceae</taxon>
        <taxon>Vibrio</taxon>
    </lineage>
</organism>
<name>A0AAU8BFN8_9VIBR</name>
<feature type="transmembrane region" description="Helical" evidence="1">
    <location>
        <begin position="20"/>
        <end position="42"/>
    </location>
</feature>
<keyword evidence="1" id="KW-0472">Membrane</keyword>